<dbReference type="AlphaFoldDB" id="A0AAN6RI92"/>
<feature type="compositionally biased region" description="Acidic residues" evidence="1">
    <location>
        <begin position="13"/>
        <end position="41"/>
    </location>
</feature>
<comment type="caution">
    <text evidence="2">The sequence shown here is derived from an EMBL/GenBank/DDBJ whole genome shotgun (WGS) entry which is preliminary data.</text>
</comment>
<accession>A0AAN6RI92</accession>
<evidence type="ECO:0000256" key="1">
    <source>
        <dbReference type="SAM" id="MobiDB-lite"/>
    </source>
</evidence>
<sequence>SDRKCTLELFDEIEDITTDEENEDYGTDDDVEDNEDNEGNEDNNFTEPEALRKSFRWTVTASGNEGIPGVHIYIYVRLKNSDKSLDENLEDIIIRSALIEKLKEAVAQSDLADRIVVKDGKGWDLESSVEVTEMRQDDGTQPITEFAIEIIDERIGDKGKAV</sequence>
<name>A0AAN6RI92_9PLEO</name>
<protein>
    <submittedName>
        <fullName evidence="2">Uncharacterized protein</fullName>
    </submittedName>
</protein>
<gene>
    <name evidence="2" type="ORF">GRF29_96g1706624</name>
</gene>
<organism evidence="2 3">
    <name type="scientific">Pseudopithomyces chartarum</name>
    <dbReference type="NCBI Taxonomy" id="1892770"/>
    <lineage>
        <taxon>Eukaryota</taxon>
        <taxon>Fungi</taxon>
        <taxon>Dikarya</taxon>
        <taxon>Ascomycota</taxon>
        <taxon>Pezizomycotina</taxon>
        <taxon>Dothideomycetes</taxon>
        <taxon>Pleosporomycetidae</taxon>
        <taxon>Pleosporales</taxon>
        <taxon>Massarineae</taxon>
        <taxon>Didymosphaeriaceae</taxon>
        <taxon>Pseudopithomyces</taxon>
    </lineage>
</organism>
<feature type="non-terminal residue" evidence="2">
    <location>
        <position position="1"/>
    </location>
</feature>
<evidence type="ECO:0000313" key="3">
    <source>
        <dbReference type="Proteomes" id="UP001280581"/>
    </source>
</evidence>
<evidence type="ECO:0000313" key="2">
    <source>
        <dbReference type="EMBL" id="KAK3208207.1"/>
    </source>
</evidence>
<feature type="region of interest" description="Disordered" evidence="1">
    <location>
        <begin position="13"/>
        <end position="48"/>
    </location>
</feature>
<proteinExistence type="predicted"/>
<reference evidence="2 3" key="1">
    <citation type="submission" date="2021-02" db="EMBL/GenBank/DDBJ databases">
        <title>Genome assembly of Pseudopithomyces chartarum.</title>
        <authorList>
            <person name="Jauregui R."/>
            <person name="Singh J."/>
            <person name="Voisey C."/>
        </authorList>
    </citation>
    <scope>NUCLEOTIDE SEQUENCE [LARGE SCALE GENOMIC DNA]</scope>
    <source>
        <strain evidence="2 3">AGR01</strain>
    </source>
</reference>
<dbReference type="Proteomes" id="UP001280581">
    <property type="component" value="Unassembled WGS sequence"/>
</dbReference>
<dbReference type="EMBL" id="WVTA01000008">
    <property type="protein sequence ID" value="KAK3208207.1"/>
    <property type="molecule type" value="Genomic_DNA"/>
</dbReference>
<keyword evidence="3" id="KW-1185">Reference proteome</keyword>